<dbReference type="PATRIC" id="fig|2702.101.peg.1097"/>
<evidence type="ECO:0000256" key="9">
    <source>
        <dbReference type="ARBA" id="ARBA00031306"/>
    </source>
</evidence>
<dbReference type="SUPFAM" id="SSF143631">
    <property type="entry name" value="ApbE-like"/>
    <property type="match status" value="1"/>
</dbReference>
<dbReference type="EC" id="2.7.1.180" evidence="2"/>
<evidence type="ECO:0000313" key="12">
    <source>
        <dbReference type="Proteomes" id="UP000070505"/>
    </source>
</evidence>
<evidence type="ECO:0000256" key="4">
    <source>
        <dbReference type="ARBA" id="ARBA00022630"/>
    </source>
</evidence>
<keyword evidence="4" id="KW-0285">Flavoprotein</keyword>
<reference evidence="11 12" key="1">
    <citation type="submission" date="2016-02" db="EMBL/GenBank/DDBJ databases">
        <authorList>
            <person name="Wen L."/>
            <person name="He K."/>
            <person name="Yang H."/>
        </authorList>
    </citation>
    <scope>NUCLEOTIDE SEQUENCE [LARGE SCALE GENOMIC DNA]</scope>
    <source>
        <strain evidence="11 12">CMW7778B</strain>
    </source>
</reference>
<accession>A0A135Z3Q6</accession>
<dbReference type="GO" id="GO:0046872">
    <property type="term" value="F:metal ion binding"/>
    <property type="evidence" value="ECO:0007669"/>
    <property type="project" value="UniProtKB-KW"/>
</dbReference>
<evidence type="ECO:0000313" key="11">
    <source>
        <dbReference type="EMBL" id="KXI16290.1"/>
    </source>
</evidence>
<evidence type="ECO:0000256" key="6">
    <source>
        <dbReference type="ARBA" id="ARBA00022723"/>
    </source>
</evidence>
<dbReference type="PANTHER" id="PTHR30040">
    <property type="entry name" value="THIAMINE BIOSYNTHESIS LIPOPROTEIN APBE"/>
    <property type="match status" value="1"/>
</dbReference>
<keyword evidence="7" id="KW-0274">FAD</keyword>
<dbReference type="Pfam" id="PF02424">
    <property type="entry name" value="ApbE"/>
    <property type="match status" value="1"/>
</dbReference>
<dbReference type="Gene3D" id="3.10.520.10">
    <property type="entry name" value="ApbE-like domains"/>
    <property type="match status" value="1"/>
</dbReference>
<dbReference type="AlphaFoldDB" id="A0A135Z3Q6"/>
<evidence type="ECO:0000256" key="1">
    <source>
        <dbReference type="ARBA" id="ARBA00001946"/>
    </source>
</evidence>
<evidence type="ECO:0000256" key="7">
    <source>
        <dbReference type="ARBA" id="ARBA00022827"/>
    </source>
</evidence>
<dbReference type="Proteomes" id="UP000070505">
    <property type="component" value="Unassembled WGS sequence"/>
</dbReference>
<proteinExistence type="predicted"/>
<organism evidence="11 12">
    <name type="scientific">Gardnerella vaginalis</name>
    <dbReference type="NCBI Taxonomy" id="2702"/>
    <lineage>
        <taxon>Bacteria</taxon>
        <taxon>Bacillati</taxon>
        <taxon>Actinomycetota</taxon>
        <taxon>Actinomycetes</taxon>
        <taxon>Bifidobacteriales</taxon>
        <taxon>Bifidobacteriaceae</taxon>
        <taxon>Gardnerella</taxon>
    </lineage>
</organism>
<name>A0A135Z3Q6_GARVA</name>
<dbReference type="EMBL" id="LSRC01000047">
    <property type="protein sequence ID" value="KXI16290.1"/>
    <property type="molecule type" value="Genomic_DNA"/>
</dbReference>
<comment type="catalytic activity">
    <reaction evidence="10">
        <text>L-threonyl-[protein] + FAD = FMN-L-threonyl-[protein] + AMP + H(+)</text>
        <dbReference type="Rhea" id="RHEA:36847"/>
        <dbReference type="Rhea" id="RHEA-COMP:11060"/>
        <dbReference type="Rhea" id="RHEA-COMP:11061"/>
        <dbReference type="ChEBI" id="CHEBI:15378"/>
        <dbReference type="ChEBI" id="CHEBI:30013"/>
        <dbReference type="ChEBI" id="CHEBI:57692"/>
        <dbReference type="ChEBI" id="CHEBI:74257"/>
        <dbReference type="ChEBI" id="CHEBI:456215"/>
        <dbReference type="EC" id="2.7.1.180"/>
    </reaction>
</comment>
<evidence type="ECO:0000256" key="10">
    <source>
        <dbReference type="ARBA" id="ARBA00048540"/>
    </source>
</evidence>
<sequence>MCGLVNTLGAWDSMTEFAHSAKFNHVIAFERALGTGIILYSTEPINPSLQHKLRLFIDDYERVFSRFREDSIISSIAKSKNGGEFRFPCWALELFNLYDDFYDATNGAFDACVGADLLELGYDNSVQFLPETSRNKCDMRTKTDSACVSGVSGVSRVADWHNWDNYKRVLPMKWSNIFRDKNGTTLKTNHPIQLDFGAIGKGYLVDLIMSMILESLQNKADVLIDAGGDMRVSLRDENQELKVALENPFDTTQAVGVAHVKSGSVCASSIARKRWNVTYCNESLLVHHILNAIDGIPSGKLVASWSYVSEKSCKYPTAYADALATALFISSENDLQKIAQTTRAEFAVILPNCTVKKTRAFPAHFFS</sequence>
<evidence type="ECO:0000256" key="3">
    <source>
        <dbReference type="ARBA" id="ARBA00016337"/>
    </source>
</evidence>
<dbReference type="PANTHER" id="PTHR30040:SF2">
    <property type="entry name" value="FAD:PROTEIN FMN TRANSFERASE"/>
    <property type="match status" value="1"/>
</dbReference>
<gene>
    <name evidence="11" type="ORF">HMPREF3230_01111</name>
</gene>
<dbReference type="InterPro" id="IPR003374">
    <property type="entry name" value="ApbE-like_sf"/>
</dbReference>
<keyword evidence="6" id="KW-0479">Metal-binding</keyword>
<keyword evidence="5" id="KW-0808">Transferase</keyword>
<keyword evidence="8" id="KW-0460">Magnesium</keyword>
<evidence type="ECO:0000256" key="2">
    <source>
        <dbReference type="ARBA" id="ARBA00011955"/>
    </source>
</evidence>
<evidence type="ECO:0000256" key="5">
    <source>
        <dbReference type="ARBA" id="ARBA00022679"/>
    </source>
</evidence>
<dbReference type="GO" id="GO:0016740">
    <property type="term" value="F:transferase activity"/>
    <property type="evidence" value="ECO:0007669"/>
    <property type="project" value="UniProtKB-KW"/>
</dbReference>
<comment type="caution">
    <text evidence="11">The sequence shown here is derived from an EMBL/GenBank/DDBJ whole genome shotgun (WGS) entry which is preliminary data.</text>
</comment>
<dbReference type="InterPro" id="IPR024932">
    <property type="entry name" value="ApbE"/>
</dbReference>
<protein>
    <recommendedName>
        <fullName evidence="3">FAD:protein FMN transferase</fullName>
        <ecNumber evidence="2">2.7.1.180</ecNumber>
    </recommendedName>
    <alternativeName>
        <fullName evidence="9">Flavin transferase</fullName>
    </alternativeName>
</protein>
<evidence type="ECO:0000256" key="8">
    <source>
        <dbReference type="ARBA" id="ARBA00022842"/>
    </source>
</evidence>
<comment type="cofactor">
    <cofactor evidence="1">
        <name>Mg(2+)</name>
        <dbReference type="ChEBI" id="CHEBI:18420"/>
    </cofactor>
</comment>